<evidence type="ECO:0000313" key="7">
    <source>
        <dbReference type="WBParaSite" id="PSAMB.scaffold459size50392.g6057.t1"/>
    </source>
</evidence>
<dbReference type="Gene3D" id="3.30.40.10">
    <property type="entry name" value="Zinc/RING finger domain, C3HC4 (zinc finger)"/>
    <property type="match status" value="1"/>
</dbReference>
<dbReference type="Proteomes" id="UP000887566">
    <property type="component" value="Unplaced"/>
</dbReference>
<dbReference type="SUPFAM" id="SSF57850">
    <property type="entry name" value="RING/U-box"/>
    <property type="match status" value="1"/>
</dbReference>
<evidence type="ECO:0000256" key="2">
    <source>
        <dbReference type="ARBA" id="ARBA00022771"/>
    </source>
</evidence>
<dbReference type="PROSITE" id="PS50089">
    <property type="entry name" value="ZF_RING_2"/>
    <property type="match status" value="1"/>
</dbReference>
<keyword evidence="2 4" id="KW-0863">Zinc-finger</keyword>
<proteinExistence type="predicted"/>
<evidence type="ECO:0000256" key="3">
    <source>
        <dbReference type="ARBA" id="ARBA00022833"/>
    </source>
</evidence>
<dbReference type="InterPro" id="IPR027370">
    <property type="entry name" value="Znf-RING_euk"/>
</dbReference>
<evidence type="ECO:0000256" key="1">
    <source>
        <dbReference type="ARBA" id="ARBA00022723"/>
    </source>
</evidence>
<evidence type="ECO:0000313" key="6">
    <source>
        <dbReference type="Proteomes" id="UP000887566"/>
    </source>
</evidence>
<keyword evidence="6" id="KW-1185">Reference proteome</keyword>
<feature type="domain" description="RING-type" evidence="5">
    <location>
        <begin position="24"/>
        <end position="67"/>
    </location>
</feature>
<dbReference type="AlphaFoldDB" id="A0A914WQZ5"/>
<dbReference type="SMART" id="SM00184">
    <property type="entry name" value="RING"/>
    <property type="match status" value="1"/>
</dbReference>
<dbReference type="InterPro" id="IPR013083">
    <property type="entry name" value="Znf_RING/FYVE/PHD"/>
</dbReference>
<evidence type="ECO:0000259" key="5">
    <source>
        <dbReference type="PROSITE" id="PS50089"/>
    </source>
</evidence>
<protein>
    <submittedName>
        <fullName evidence="7">RING-type domain-containing protein</fullName>
    </submittedName>
</protein>
<accession>A0A914WQZ5</accession>
<dbReference type="GO" id="GO:0008270">
    <property type="term" value="F:zinc ion binding"/>
    <property type="evidence" value="ECO:0007669"/>
    <property type="project" value="UniProtKB-KW"/>
</dbReference>
<dbReference type="PANTHER" id="PTHR47156:SF10">
    <property type="entry name" value="E3 UBIQUITIN-PROTEIN LIGASE TRIM-21-RELATED"/>
    <property type="match status" value="1"/>
</dbReference>
<keyword evidence="3" id="KW-0862">Zinc</keyword>
<dbReference type="Pfam" id="PF13445">
    <property type="entry name" value="zf-RING_UBOX"/>
    <property type="match status" value="1"/>
</dbReference>
<name>A0A914WQZ5_9BILA</name>
<keyword evidence="1" id="KW-0479">Metal-binding</keyword>
<dbReference type="PANTHER" id="PTHR47156">
    <property type="entry name" value="PROTEIN CBG20824"/>
    <property type="match status" value="1"/>
</dbReference>
<organism evidence="6 7">
    <name type="scientific">Plectus sambesii</name>
    <dbReference type="NCBI Taxonomy" id="2011161"/>
    <lineage>
        <taxon>Eukaryota</taxon>
        <taxon>Metazoa</taxon>
        <taxon>Ecdysozoa</taxon>
        <taxon>Nematoda</taxon>
        <taxon>Chromadorea</taxon>
        <taxon>Plectida</taxon>
        <taxon>Plectina</taxon>
        <taxon>Plectoidea</taxon>
        <taxon>Plectidae</taxon>
        <taxon>Plectus</taxon>
    </lineage>
</organism>
<dbReference type="WBParaSite" id="PSAMB.scaffold459size50392.g6057.t1">
    <property type="protein sequence ID" value="PSAMB.scaffold459size50392.g6057.t1"/>
    <property type="gene ID" value="PSAMB.scaffold459size50392.g6057"/>
</dbReference>
<dbReference type="InterPro" id="IPR001841">
    <property type="entry name" value="Znf_RING"/>
</dbReference>
<sequence>MAYSSNIFVKQLPEWADDQSIGSCSICLIVYDEVKVPKLLNCGHTFCLGCTQSLMTQQTIIKCPTCRHETDATVAPLPTNYELAGVLTKFAERQAEVRKGEVTCQECFNAIAHQKVRCCKTCNTPSSGKICSDCCVENHNGHELVTLVKYFEQQCKELIGTFEEHRNTVASLQKKIETQHEEISLLLSKIQSLVHIRREGFDHEVKSIAQDLNDVGAENKLEVLQQQKTSEKTLFSSTEATLNEIVVLNNQMLAIETAAINKLTGTAERERGNLMVEHLSAAFALNDDEQSSTHSAFHSLNSMRENMEAIQAEAAASCSAEDALPKLKLNSVYGEETTPCAECYEPIPKAKRSYCATCRTSRDYSQACKLICVKCCLNSHRSHKICTLAI</sequence>
<dbReference type="InterPro" id="IPR052667">
    <property type="entry name" value="E3_ubiquitin-ligase_RING"/>
</dbReference>
<reference evidence="7" key="1">
    <citation type="submission" date="2022-11" db="UniProtKB">
        <authorList>
            <consortium name="WormBaseParasite"/>
        </authorList>
    </citation>
    <scope>IDENTIFICATION</scope>
</reference>
<evidence type="ECO:0000256" key="4">
    <source>
        <dbReference type="PROSITE-ProRule" id="PRU00175"/>
    </source>
</evidence>